<evidence type="ECO:0000313" key="15">
    <source>
        <dbReference type="EMBL" id="KAF3321724.1"/>
    </source>
</evidence>
<dbReference type="Proteomes" id="UP000623129">
    <property type="component" value="Unassembled WGS sequence"/>
</dbReference>
<dbReference type="PROSITE" id="PS01032">
    <property type="entry name" value="PPM_1"/>
    <property type="match status" value="1"/>
</dbReference>
<dbReference type="EC" id="3.1.3.16" evidence="4"/>
<dbReference type="InterPro" id="IPR001932">
    <property type="entry name" value="PPM-type_phosphatase-like_dom"/>
</dbReference>
<reference evidence="15" key="1">
    <citation type="submission" date="2020-01" db="EMBL/GenBank/DDBJ databases">
        <title>Genome sequence of Kobresia littledalei, the first chromosome-level genome in the family Cyperaceae.</title>
        <authorList>
            <person name="Qu G."/>
        </authorList>
    </citation>
    <scope>NUCLEOTIDE SEQUENCE</scope>
    <source>
        <strain evidence="15">C.B.Clarke</strain>
        <tissue evidence="15">Leaf</tissue>
    </source>
</reference>
<evidence type="ECO:0000256" key="9">
    <source>
        <dbReference type="ARBA" id="ARBA00023211"/>
    </source>
</evidence>
<comment type="cofactor">
    <cofactor evidence="2">
        <name>Mg(2+)</name>
        <dbReference type="ChEBI" id="CHEBI:18420"/>
    </cofactor>
</comment>
<dbReference type="InterPro" id="IPR015655">
    <property type="entry name" value="PP2C"/>
</dbReference>
<dbReference type="InterPro" id="IPR000222">
    <property type="entry name" value="PP2C_BS"/>
</dbReference>
<dbReference type="PANTHER" id="PTHR47992">
    <property type="entry name" value="PROTEIN PHOSPHATASE"/>
    <property type="match status" value="1"/>
</dbReference>
<accession>A0A833QNB6</accession>
<evidence type="ECO:0000256" key="10">
    <source>
        <dbReference type="ARBA" id="ARBA00047761"/>
    </source>
</evidence>
<dbReference type="SUPFAM" id="SSF81606">
    <property type="entry name" value="PP2C-like"/>
    <property type="match status" value="1"/>
</dbReference>
<evidence type="ECO:0000256" key="8">
    <source>
        <dbReference type="ARBA" id="ARBA00022912"/>
    </source>
</evidence>
<keyword evidence="8 12" id="KW-0904">Protein phosphatase</keyword>
<dbReference type="InterPro" id="IPR036457">
    <property type="entry name" value="PPM-type-like_dom_sf"/>
</dbReference>
<dbReference type="GO" id="GO:0046872">
    <property type="term" value="F:metal ion binding"/>
    <property type="evidence" value="ECO:0007669"/>
    <property type="project" value="UniProtKB-KW"/>
</dbReference>
<dbReference type="AlphaFoldDB" id="A0A833QNB6"/>
<evidence type="ECO:0000256" key="13">
    <source>
        <dbReference type="SAM" id="MobiDB-lite"/>
    </source>
</evidence>
<evidence type="ECO:0000256" key="5">
    <source>
        <dbReference type="ARBA" id="ARBA00022723"/>
    </source>
</evidence>
<keyword evidence="16" id="KW-1185">Reference proteome</keyword>
<keyword evidence="7" id="KW-0460">Magnesium</keyword>
<dbReference type="GO" id="GO:0004722">
    <property type="term" value="F:protein serine/threonine phosphatase activity"/>
    <property type="evidence" value="ECO:0007669"/>
    <property type="project" value="UniProtKB-EC"/>
</dbReference>
<keyword evidence="9" id="KW-0464">Manganese</keyword>
<dbReference type="OrthoDB" id="10264738at2759"/>
<evidence type="ECO:0000256" key="11">
    <source>
        <dbReference type="ARBA" id="ARBA00048336"/>
    </source>
</evidence>
<evidence type="ECO:0000259" key="14">
    <source>
        <dbReference type="PROSITE" id="PS51746"/>
    </source>
</evidence>
<proteinExistence type="inferred from homology"/>
<organism evidence="15 16">
    <name type="scientific">Carex littledalei</name>
    <dbReference type="NCBI Taxonomy" id="544730"/>
    <lineage>
        <taxon>Eukaryota</taxon>
        <taxon>Viridiplantae</taxon>
        <taxon>Streptophyta</taxon>
        <taxon>Embryophyta</taxon>
        <taxon>Tracheophyta</taxon>
        <taxon>Spermatophyta</taxon>
        <taxon>Magnoliopsida</taxon>
        <taxon>Liliopsida</taxon>
        <taxon>Poales</taxon>
        <taxon>Cyperaceae</taxon>
        <taxon>Cyperoideae</taxon>
        <taxon>Cariceae</taxon>
        <taxon>Carex</taxon>
        <taxon>Carex subgen. Euthyceras</taxon>
    </lineage>
</organism>
<evidence type="ECO:0000256" key="6">
    <source>
        <dbReference type="ARBA" id="ARBA00022801"/>
    </source>
</evidence>
<evidence type="ECO:0000256" key="3">
    <source>
        <dbReference type="ARBA" id="ARBA00006702"/>
    </source>
</evidence>
<protein>
    <recommendedName>
        <fullName evidence="4">protein-serine/threonine phosphatase</fullName>
        <ecNumber evidence="4">3.1.3.16</ecNumber>
    </recommendedName>
</protein>
<name>A0A833QNB6_9POAL</name>
<evidence type="ECO:0000256" key="4">
    <source>
        <dbReference type="ARBA" id="ARBA00013081"/>
    </source>
</evidence>
<dbReference type="Gene3D" id="3.60.40.10">
    <property type="entry name" value="PPM-type phosphatase domain"/>
    <property type="match status" value="1"/>
</dbReference>
<keyword evidence="6 12" id="KW-0378">Hydrolase</keyword>
<comment type="caution">
    <text evidence="15">The sequence shown here is derived from an EMBL/GenBank/DDBJ whole genome shotgun (WGS) entry which is preliminary data.</text>
</comment>
<dbReference type="SMART" id="SM00332">
    <property type="entry name" value="PP2Cc"/>
    <property type="match status" value="1"/>
</dbReference>
<evidence type="ECO:0000256" key="1">
    <source>
        <dbReference type="ARBA" id="ARBA00001936"/>
    </source>
</evidence>
<feature type="compositionally biased region" description="Basic and acidic residues" evidence="13">
    <location>
        <begin position="85"/>
        <end position="94"/>
    </location>
</feature>
<comment type="cofactor">
    <cofactor evidence="1">
        <name>Mn(2+)</name>
        <dbReference type="ChEBI" id="CHEBI:29035"/>
    </cofactor>
</comment>
<evidence type="ECO:0000256" key="2">
    <source>
        <dbReference type="ARBA" id="ARBA00001946"/>
    </source>
</evidence>
<dbReference type="CDD" id="cd00143">
    <property type="entry name" value="PP2Cc"/>
    <property type="match status" value="1"/>
</dbReference>
<comment type="similarity">
    <text evidence="3 12">Belongs to the PP2C family.</text>
</comment>
<dbReference type="PROSITE" id="PS51746">
    <property type="entry name" value="PPM_2"/>
    <property type="match status" value="1"/>
</dbReference>
<comment type="catalytic activity">
    <reaction evidence="10">
        <text>O-phospho-L-seryl-[protein] + H2O = L-seryl-[protein] + phosphate</text>
        <dbReference type="Rhea" id="RHEA:20629"/>
        <dbReference type="Rhea" id="RHEA-COMP:9863"/>
        <dbReference type="Rhea" id="RHEA-COMP:11604"/>
        <dbReference type="ChEBI" id="CHEBI:15377"/>
        <dbReference type="ChEBI" id="CHEBI:29999"/>
        <dbReference type="ChEBI" id="CHEBI:43474"/>
        <dbReference type="ChEBI" id="CHEBI:83421"/>
        <dbReference type="EC" id="3.1.3.16"/>
    </reaction>
</comment>
<sequence length="410" mass="44802">MVYGVDVCYSIASFLVQLFYAIKKSLMALICAQKSPSVLPLSWKRPATDTSANGSVKRAKDALNNPKVYPLCDDEPSDNVKSIEEMTEPKKEGSENDDASVDLSDKKSPGLKVNKKRPTKLVIPDNSAGDAAFGEKKRDDSFGKVSEVEGDAFCLFSRKGGRHAMEDSYGAANATIGDSQLAFFGVYDGHGGRAAVDYVSDNLGKNIISKISQMEKRERENQLEMAIRAGYLTTDEEFISQAVSSGACAATALVLDRELYVANAGDCRIIISQKGVATALTTDHCASREDERARIENSGGFISCSYGSVWRVQDSLAVSRAFGDILLKKWVISEPEIRKLQLTSDCGFLVMASDGLWNKVSNQEAVDYVLQHDISLKSCEELAELSWSRGSRDDITVMLVDLQKFVKSDS</sequence>
<feature type="domain" description="PPM-type phosphatase" evidence="14">
    <location>
        <begin position="152"/>
        <end position="402"/>
    </location>
</feature>
<evidence type="ECO:0000256" key="7">
    <source>
        <dbReference type="ARBA" id="ARBA00022842"/>
    </source>
</evidence>
<dbReference type="EMBL" id="SWLB01000026">
    <property type="protein sequence ID" value="KAF3321724.1"/>
    <property type="molecule type" value="Genomic_DNA"/>
</dbReference>
<evidence type="ECO:0000313" key="16">
    <source>
        <dbReference type="Proteomes" id="UP000623129"/>
    </source>
</evidence>
<comment type="catalytic activity">
    <reaction evidence="11">
        <text>O-phospho-L-threonyl-[protein] + H2O = L-threonyl-[protein] + phosphate</text>
        <dbReference type="Rhea" id="RHEA:47004"/>
        <dbReference type="Rhea" id="RHEA-COMP:11060"/>
        <dbReference type="Rhea" id="RHEA-COMP:11605"/>
        <dbReference type="ChEBI" id="CHEBI:15377"/>
        <dbReference type="ChEBI" id="CHEBI:30013"/>
        <dbReference type="ChEBI" id="CHEBI:43474"/>
        <dbReference type="ChEBI" id="CHEBI:61977"/>
        <dbReference type="EC" id="3.1.3.16"/>
    </reaction>
</comment>
<dbReference type="FunFam" id="3.60.40.10:FF:000079">
    <property type="entry name" value="Probable protein phosphatase 2C 74"/>
    <property type="match status" value="1"/>
</dbReference>
<keyword evidence="5" id="KW-0479">Metal-binding</keyword>
<dbReference type="Pfam" id="PF00481">
    <property type="entry name" value="PP2C"/>
    <property type="match status" value="1"/>
</dbReference>
<feature type="region of interest" description="Disordered" evidence="13">
    <location>
        <begin position="85"/>
        <end position="139"/>
    </location>
</feature>
<gene>
    <name evidence="15" type="ORF">FCM35_KLT13940</name>
</gene>
<evidence type="ECO:0000256" key="12">
    <source>
        <dbReference type="RuleBase" id="RU003465"/>
    </source>
</evidence>